<reference evidence="2" key="1">
    <citation type="submission" date="2018-02" db="EMBL/GenBank/DDBJ databases">
        <title>Rhizophora mucronata_Transcriptome.</title>
        <authorList>
            <person name="Meera S.P."/>
            <person name="Sreeshan A."/>
            <person name="Augustine A."/>
        </authorList>
    </citation>
    <scope>NUCLEOTIDE SEQUENCE</scope>
    <source>
        <tissue evidence="2">Leaf</tissue>
    </source>
</reference>
<name>A0A2P2LPK0_RHIMU</name>
<dbReference type="EMBL" id="GGEC01039408">
    <property type="protein sequence ID" value="MBX19892.1"/>
    <property type="molecule type" value="Transcribed_RNA"/>
</dbReference>
<organism evidence="2">
    <name type="scientific">Rhizophora mucronata</name>
    <name type="common">Asiatic mangrove</name>
    <dbReference type="NCBI Taxonomy" id="61149"/>
    <lineage>
        <taxon>Eukaryota</taxon>
        <taxon>Viridiplantae</taxon>
        <taxon>Streptophyta</taxon>
        <taxon>Embryophyta</taxon>
        <taxon>Tracheophyta</taxon>
        <taxon>Spermatophyta</taxon>
        <taxon>Magnoliopsida</taxon>
        <taxon>eudicotyledons</taxon>
        <taxon>Gunneridae</taxon>
        <taxon>Pentapetalae</taxon>
        <taxon>rosids</taxon>
        <taxon>fabids</taxon>
        <taxon>Malpighiales</taxon>
        <taxon>Rhizophoraceae</taxon>
        <taxon>Rhizophora</taxon>
    </lineage>
</organism>
<proteinExistence type="predicted"/>
<accession>A0A2P2LPK0</accession>
<evidence type="ECO:0000256" key="1">
    <source>
        <dbReference type="SAM" id="MobiDB-lite"/>
    </source>
</evidence>
<sequence>MNKISRQHRDPQSCHCKPKDCFPES</sequence>
<dbReference type="AlphaFoldDB" id="A0A2P2LPK0"/>
<feature type="region of interest" description="Disordered" evidence="1">
    <location>
        <begin position="1"/>
        <end position="25"/>
    </location>
</feature>
<protein>
    <submittedName>
        <fullName evidence="2">Uncharacterized protein</fullName>
    </submittedName>
</protein>
<feature type="compositionally biased region" description="Basic and acidic residues" evidence="1">
    <location>
        <begin position="7"/>
        <end position="25"/>
    </location>
</feature>
<evidence type="ECO:0000313" key="2">
    <source>
        <dbReference type="EMBL" id="MBX19892.1"/>
    </source>
</evidence>